<dbReference type="WBParaSite" id="TREG1_101500.2">
    <property type="protein sequence ID" value="TREG1_101500.2"/>
    <property type="gene ID" value="TREG1_101500"/>
</dbReference>
<dbReference type="WBParaSite" id="TREG1_101500.1">
    <property type="protein sequence ID" value="TREG1_101500.1"/>
    <property type="gene ID" value="TREG1_101500"/>
</dbReference>
<keyword evidence="3" id="KW-1185">Reference proteome</keyword>
<reference evidence="3" key="1">
    <citation type="submission" date="2022-06" db="EMBL/GenBank/DDBJ databases">
        <authorList>
            <person name="Berger JAMES D."/>
            <person name="Berger JAMES D."/>
        </authorList>
    </citation>
    <scope>NUCLEOTIDE SEQUENCE [LARGE SCALE GENOMIC DNA]</scope>
</reference>
<keyword evidence="2" id="KW-1133">Transmembrane helix</keyword>
<evidence type="ECO:0000256" key="2">
    <source>
        <dbReference type="SAM" id="Phobius"/>
    </source>
</evidence>
<feature type="transmembrane region" description="Helical" evidence="2">
    <location>
        <begin position="384"/>
        <end position="405"/>
    </location>
</feature>
<name>A0AA85IK59_TRIRE</name>
<reference evidence="4 5" key="2">
    <citation type="submission" date="2023-11" db="UniProtKB">
        <authorList>
            <consortium name="WormBaseParasite"/>
        </authorList>
    </citation>
    <scope>IDENTIFICATION</scope>
</reference>
<dbReference type="WBParaSite" id="TREG1_101500.3">
    <property type="protein sequence ID" value="TREG1_101500.3"/>
    <property type="gene ID" value="TREG1_101500"/>
</dbReference>
<dbReference type="PANTHER" id="PTHR13136">
    <property type="entry name" value="TESTIS DEVELOPMENT PROTEIN PRTD"/>
    <property type="match status" value="1"/>
</dbReference>
<keyword evidence="2" id="KW-0812">Transmembrane</keyword>
<feature type="transmembrane region" description="Helical" evidence="2">
    <location>
        <begin position="328"/>
        <end position="348"/>
    </location>
</feature>
<evidence type="ECO:0000313" key="3">
    <source>
        <dbReference type="Proteomes" id="UP000050795"/>
    </source>
</evidence>
<accession>A0AA85IK59</accession>
<dbReference type="PANTHER" id="PTHR13136:SF16">
    <property type="entry name" value="KAT8 REGULATORY NSL COMPLEX SUBUNIT 3"/>
    <property type="match status" value="1"/>
</dbReference>
<keyword evidence="2" id="KW-0472">Membrane</keyword>
<dbReference type="GO" id="GO:0045944">
    <property type="term" value="P:positive regulation of transcription by RNA polymerase II"/>
    <property type="evidence" value="ECO:0007669"/>
    <property type="project" value="TreeGrafter"/>
</dbReference>
<organism evidence="3 6">
    <name type="scientific">Trichobilharzia regenti</name>
    <name type="common">Nasal bird schistosome</name>
    <dbReference type="NCBI Taxonomy" id="157069"/>
    <lineage>
        <taxon>Eukaryota</taxon>
        <taxon>Metazoa</taxon>
        <taxon>Spiralia</taxon>
        <taxon>Lophotrochozoa</taxon>
        <taxon>Platyhelminthes</taxon>
        <taxon>Trematoda</taxon>
        <taxon>Digenea</taxon>
        <taxon>Strigeidida</taxon>
        <taxon>Schistosomatoidea</taxon>
        <taxon>Schistosomatidae</taxon>
        <taxon>Trichobilharzia</taxon>
    </lineage>
</organism>
<proteinExistence type="predicted"/>
<feature type="transmembrane region" description="Helical" evidence="2">
    <location>
        <begin position="360"/>
        <end position="378"/>
    </location>
</feature>
<feature type="compositionally biased region" description="Polar residues" evidence="1">
    <location>
        <begin position="234"/>
        <end position="246"/>
    </location>
</feature>
<dbReference type="InterPro" id="IPR026555">
    <property type="entry name" value="NSL3/Tex30"/>
</dbReference>
<dbReference type="Proteomes" id="UP000050795">
    <property type="component" value="Unassembled WGS sequence"/>
</dbReference>
<evidence type="ECO:0000313" key="5">
    <source>
        <dbReference type="WBParaSite" id="TREG1_101500.2"/>
    </source>
</evidence>
<protein>
    <submittedName>
        <fullName evidence="4 5">Uncharacterized protein</fullName>
    </submittedName>
</protein>
<evidence type="ECO:0000256" key="1">
    <source>
        <dbReference type="SAM" id="MobiDB-lite"/>
    </source>
</evidence>
<dbReference type="GO" id="GO:0044545">
    <property type="term" value="C:NSL complex"/>
    <property type="evidence" value="ECO:0007669"/>
    <property type="project" value="TreeGrafter"/>
</dbReference>
<feature type="region of interest" description="Disordered" evidence="1">
    <location>
        <begin position="225"/>
        <end position="246"/>
    </location>
</feature>
<evidence type="ECO:0000313" key="6">
    <source>
        <dbReference type="WBParaSite" id="TREG1_101500.3"/>
    </source>
</evidence>
<evidence type="ECO:0000313" key="4">
    <source>
        <dbReference type="WBParaSite" id="TREG1_101500.1"/>
    </source>
</evidence>
<dbReference type="AlphaFoldDB" id="A0AA85IK59"/>
<sequence>MMDFFHLDKVRCSTQSDHCYAFVNKGVGDEDEKIFNLSPYHSQEESFLDVGGPSTAESIGENLFQNILHDAYTSEPELNENIHLDQPKDVCHTWVPCEKKQLLKIISSLRKIIRVEHFYSSQSSDNERLQCQKELCVNRAANNLRRILAELSWHVEKCFSLHLWCVKNLPQKLLSLYGLVYSLLWQKSKVNPLLKVLNSMLQERYADDTAVDQFLSSLHLSDDDVDKPRETTKQDSLQSSSKPTVTKSIHPISFHRSTSNDEIVLVCMTFPAPRDSRRLRKLLNLLGEIGRVNLENQEEQICDSMRLRIRLFVRRVISVLDEYKNESVYLVGFGAGTLLMLLSTVHILSLDSRFDGNRASIGGVICLGVPLFGLRGMRGEMNDPLLSLPSLPILFILGAGSRLGGYKEALEFRKKLVAARQSQILSRNGVNSMNIEYGHKSKYPINGSTHDYSIASTFDLLVVGGADFLLRMRPSACKRWCTTQDRVDFRIVKAIKNFIHKTKMLSTSSSSSMEFMLSPAASSSGRPRFDFISTHPL</sequence>